<keyword evidence="6 8" id="KW-0472">Membrane</keyword>
<dbReference type="GO" id="GO:0005789">
    <property type="term" value="C:endoplasmic reticulum membrane"/>
    <property type="evidence" value="ECO:0007669"/>
    <property type="project" value="UniProtKB-SubCell"/>
</dbReference>
<evidence type="ECO:0000256" key="6">
    <source>
        <dbReference type="ARBA" id="ARBA00023136"/>
    </source>
</evidence>
<gene>
    <name evidence="10" type="primary">TMED6</name>
    <name evidence="10" type="ORF">BLAG_LOCUS3081</name>
</gene>
<comment type="similarity">
    <text evidence="2 7">Belongs to the EMP24/GP25L family.</text>
</comment>
<evidence type="ECO:0000256" key="3">
    <source>
        <dbReference type="ARBA" id="ARBA00022692"/>
    </source>
</evidence>
<evidence type="ECO:0000256" key="5">
    <source>
        <dbReference type="ARBA" id="ARBA00022989"/>
    </source>
</evidence>
<dbReference type="OrthoDB" id="10037706at2759"/>
<feature type="domain" description="GOLD" evidence="9">
    <location>
        <begin position="41"/>
        <end position="129"/>
    </location>
</feature>
<evidence type="ECO:0000256" key="2">
    <source>
        <dbReference type="ARBA" id="ARBA00007104"/>
    </source>
</evidence>
<evidence type="ECO:0000259" key="9">
    <source>
        <dbReference type="PROSITE" id="PS50866"/>
    </source>
</evidence>
<accession>A0A8J9W3J0</accession>
<comment type="subcellular location">
    <subcellularLocation>
        <location evidence="1">Endoplasmic reticulum membrane</location>
        <topology evidence="1">Single-pass type I membrane protein</topology>
    </subcellularLocation>
    <subcellularLocation>
        <location evidence="7">Membrane</location>
        <topology evidence="7">Single-pass type I membrane protein</topology>
    </subcellularLocation>
</comment>
<name>A0A8J9W3J0_BRALA</name>
<evidence type="ECO:0000256" key="8">
    <source>
        <dbReference type="SAM" id="Phobius"/>
    </source>
</evidence>
<dbReference type="InterPro" id="IPR015720">
    <property type="entry name" value="Emp24-like"/>
</dbReference>
<dbReference type="AlphaFoldDB" id="A0A8J9W3J0"/>
<evidence type="ECO:0000256" key="4">
    <source>
        <dbReference type="ARBA" id="ARBA00022729"/>
    </source>
</evidence>
<sequence length="229" mass="26350">MIAIVATNPEVEDKLTELNEDLPENKQVSFHVAIEIPARYAECFYQYVGEQAKLHVDFKVLRGYNTDQDIVMKVFDPNGDEFAERVGNSGEAERDLGGGLEMHGTYKICFYNLDNIFKRLVDLSVRVTSVDWFEYKEHLPEDTLEDLDKTHITESLDRLHYIVNYVQLETTRKRLRLTVDSLQAESSFSYVDHLGLLSCLAIIGSGLLQVYFMRKLFRTPNVQNTTNKA</sequence>
<keyword evidence="11" id="KW-1185">Reference proteome</keyword>
<evidence type="ECO:0000313" key="10">
    <source>
        <dbReference type="EMBL" id="CAH1238495.1"/>
    </source>
</evidence>
<reference evidence="10" key="1">
    <citation type="submission" date="2022-01" db="EMBL/GenBank/DDBJ databases">
        <authorList>
            <person name="Braso-Vives M."/>
        </authorList>
    </citation>
    <scope>NUCLEOTIDE SEQUENCE</scope>
</reference>
<evidence type="ECO:0000313" key="11">
    <source>
        <dbReference type="Proteomes" id="UP000838412"/>
    </source>
</evidence>
<organism evidence="10 11">
    <name type="scientific">Branchiostoma lanceolatum</name>
    <name type="common">Common lancelet</name>
    <name type="synonym">Amphioxus lanceolatum</name>
    <dbReference type="NCBI Taxonomy" id="7740"/>
    <lineage>
        <taxon>Eukaryota</taxon>
        <taxon>Metazoa</taxon>
        <taxon>Chordata</taxon>
        <taxon>Cephalochordata</taxon>
        <taxon>Leptocardii</taxon>
        <taxon>Amphioxiformes</taxon>
        <taxon>Branchiostomatidae</taxon>
        <taxon>Branchiostoma</taxon>
    </lineage>
</organism>
<keyword evidence="4" id="KW-0732">Signal</keyword>
<dbReference type="Proteomes" id="UP000838412">
    <property type="component" value="Chromosome 10"/>
</dbReference>
<dbReference type="PROSITE" id="PS50866">
    <property type="entry name" value="GOLD"/>
    <property type="match status" value="1"/>
</dbReference>
<proteinExistence type="inferred from homology"/>
<protein>
    <submittedName>
        <fullName evidence="10">TMED6 protein</fullName>
    </submittedName>
</protein>
<dbReference type="InterPro" id="IPR009038">
    <property type="entry name" value="GOLD_dom"/>
</dbReference>
<keyword evidence="5 8" id="KW-1133">Transmembrane helix</keyword>
<dbReference type="EMBL" id="OV696695">
    <property type="protein sequence ID" value="CAH1238495.1"/>
    <property type="molecule type" value="Genomic_DNA"/>
</dbReference>
<dbReference type="SMART" id="SM01190">
    <property type="entry name" value="EMP24_GP25L"/>
    <property type="match status" value="1"/>
</dbReference>
<feature type="transmembrane region" description="Helical" evidence="8">
    <location>
        <begin position="194"/>
        <end position="213"/>
    </location>
</feature>
<dbReference type="PANTHER" id="PTHR22811">
    <property type="entry name" value="TRANSMEMBRANE EMP24 DOMAIN-CONTAINING PROTEIN"/>
    <property type="match status" value="1"/>
</dbReference>
<evidence type="ECO:0000256" key="7">
    <source>
        <dbReference type="RuleBase" id="RU003827"/>
    </source>
</evidence>
<evidence type="ECO:0000256" key="1">
    <source>
        <dbReference type="ARBA" id="ARBA00004115"/>
    </source>
</evidence>
<keyword evidence="3 7" id="KW-0812">Transmembrane</keyword>
<dbReference type="Pfam" id="PF01105">
    <property type="entry name" value="EMP24_GP25L"/>
    <property type="match status" value="1"/>
</dbReference>